<name>A0ABS6D5A8_9FIRM</name>
<evidence type="ECO:0000313" key="2">
    <source>
        <dbReference type="Proteomes" id="UP000723714"/>
    </source>
</evidence>
<dbReference type="RefSeq" id="WP_216242491.1">
    <property type="nucleotide sequence ID" value="NZ_JABACJ020000012.1"/>
</dbReference>
<keyword evidence="2" id="KW-1185">Reference proteome</keyword>
<comment type="caution">
    <text evidence="1">The sequence shown here is derived from an EMBL/GenBank/DDBJ whole genome shotgun (WGS) entry which is preliminary data.</text>
</comment>
<dbReference type="Pfam" id="PF14056">
    <property type="entry name" value="DUF4250"/>
    <property type="match status" value="1"/>
</dbReference>
<organism evidence="1 2">
    <name type="scientific">Faecalicatena faecalis</name>
    <dbReference type="NCBI Taxonomy" id="2726362"/>
    <lineage>
        <taxon>Bacteria</taxon>
        <taxon>Bacillati</taxon>
        <taxon>Bacillota</taxon>
        <taxon>Clostridia</taxon>
        <taxon>Lachnospirales</taxon>
        <taxon>Lachnospiraceae</taxon>
        <taxon>Faecalicatena</taxon>
    </lineage>
</organism>
<dbReference type="EMBL" id="JABACJ020000012">
    <property type="protein sequence ID" value="MBU3876787.1"/>
    <property type="molecule type" value="Genomic_DNA"/>
</dbReference>
<protein>
    <submittedName>
        <fullName evidence="1">DUF4250 domain-containing protein</fullName>
    </submittedName>
</protein>
<dbReference type="InterPro" id="IPR025346">
    <property type="entry name" value="DUF4250"/>
</dbReference>
<proteinExistence type="predicted"/>
<gene>
    <name evidence="1" type="ORF">HGO97_013315</name>
</gene>
<accession>A0ABS6D5A8</accession>
<dbReference type="Proteomes" id="UP000723714">
    <property type="component" value="Unassembled WGS sequence"/>
</dbReference>
<sequence length="60" mass="7019">MLNGLPCDPVILLSVVNTKLRDYYKNLDELCDDMGITGTELTEKLRMIDYEYDEEQNQFV</sequence>
<reference evidence="1 2" key="1">
    <citation type="submission" date="2021-06" db="EMBL/GenBank/DDBJ databases">
        <title>Faecalicatena sp. nov. isolated from porcine feces.</title>
        <authorList>
            <person name="Oh B.S."/>
            <person name="Lee J.H."/>
        </authorList>
    </citation>
    <scope>NUCLEOTIDE SEQUENCE [LARGE SCALE GENOMIC DNA]</scope>
    <source>
        <strain evidence="1 2">AGMB00832</strain>
    </source>
</reference>
<evidence type="ECO:0000313" key="1">
    <source>
        <dbReference type="EMBL" id="MBU3876787.1"/>
    </source>
</evidence>